<dbReference type="Pfam" id="PF18288">
    <property type="entry name" value="FAA_hydro_N_2"/>
    <property type="match status" value="1"/>
</dbReference>
<dbReference type="PANTHER" id="PTHR43211:SF1">
    <property type="entry name" value="BLL6422 PROTEIN"/>
    <property type="match status" value="1"/>
</dbReference>
<dbReference type="GO" id="GO:0003824">
    <property type="term" value="F:catalytic activity"/>
    <property type="evidence" value="ECO:0007669"/>
    <property type="project" value="InterPro"/>
</dbReference>
<feature type="domain" description="Fumarylacetoacetase-like C-terminal" evidence="1">
    <location>
        <begin position="82"/>
        <end position="310"/>
    </location>
</feature>
<dbReference type="SUPFAM" id="SSF56529">
    <property type="entry name" value="FAH"/>
    <property type="match status" value="1"/>
</dbReference>
<organism evidence="3">
    <name type="scientific">marine metagenome</name>
    <dbReference type="NCBI Taxonomy" id="408172"/>
    <lineage>
        <taxon>unclassified sequences</taxon>
        <taxon>metagenomes</taxon>
        <taxon>ecological metagenomes</taxon>
    </lineage>
</organism>
<accession>A0A381RKR9</accession>
<dbReference type="AlphaFoldDB" id="A0A381RKR9"/>
<reference evidence="3" key="1">
    <citation type="submission" date="2018-05" db="EMBL/GenBank/DDBJ databases">
        <authorList>
            <person name="Lanie J.A."/>
            <person name="Ng W.-L."/>
            <person name="Kazmierczak K.M."/>
            <person name="Andrzejewski T.M."/>
            <person name="Davidsen T.M."/>
            <person name="Wayne K.J."/>
            <person name="Tettelin H."/>
            <person name="Glass J.I."/>
            <person name="Rusch D."/>
            <person name="Podicherti R."/>
            <person name="Tsui H.-C.T."/>
            <person name="Winkler M.E."/>
        </authorList>
    </citation>
    <scope>NUCLEOTIDE SEQUENCE</scope>
</reference>
<protein>
    <recommendedName>
        <fullName evidence="4">Fumarylacetoacetase-like C-terminal domain-containing protein</fullName>
    </recommendedName>
</protein>
<dbReference type="EMBL" id="UINC01001983">
    <property type="protein sequence ID" value="SUZ91539.1"/>
    <property type="molecule type" value="Genomic_DNA"/>
</dbReference>
<proteinExistence type="predicted"/>
<evidence type="ECO:0000259" key="1">
    <source>
        <dbReference type="Pfam" id="PF01557"/>
    </source>
</evidence>
<dbReference type="PANTHER" id="PTHR43211">
    <property type="entry name" value="FUMARYLACETOACETATE HYDROLASE"/>
    <property type="match status" value="1"/>
</dbReference>
<gene>
    <name evidence="3" type="ORF">METZ01_LOCUS44393</name>
</gene>
<sequence length="327" mass="36098">MKLGSLKEGGRDGTMVVVNRDLTRMMLANDIAPNLQAAIDIWDKALPELQTLYDRLNNEMPLDARPFVASEMSSPLPRSFQWADGSAYLNHMRLVRKARGAEMPAGFDQEPLLYQGGSDGFIGPEDPIEIFDEAWGIDFESEVAVITDDVPYGVTYEQAAQHIQLIMLCNDVSLRNIMRPELTKGFGFFQSKPASAFSPVCVTPDELGQYWDGRKISLPLITELNGKLFGRPNAGNDLTFDFCRLIQHAAMTRSLGAGTIIGSGTVSNENPEVGSSCIQEKRMIETIETGEPKTPFLKFGDRVKITMIDPKSGQPIFGAIDCEVVKK</sequence>
<evidence type="ECO:0000259" key="2">
    <source>
        <dbReference type="Pfam" id="PF18288"/>
    </source>
</evidence>
<name>A0A381RKR9_9ZZZZ</name>
<dbReference type="InterPro" id="IPR041072">
    <property type="entry name" value="FAA_hydro_N"/>
</dbReference>
<dbReference type="InterPro" id="IPR011234">
    <property type="entry name" value="Fumarylacetoacetase-like_C"/>
</dbReference>
<feature type="domain" description="Fumarylacetoacetase N-terminal" evidence="2">
    <location>
        <begin position="1"/>
        <end position="78"/>
    </location>
</feature>
<dbReference type="Gene3D" id="3.90.850.10">
    <property type="entry name" value="Fumarylacetoacetase-like, C-terminal domain"/>
    <property type="match status" value="1"/>
</dbReference>
<dbReference type="Pfam" id="PF01557">
    <property type="entry name" value="FAA_hydrolase"/>
    <property type="match status" value="1"/>
</dbReference>
<evidence type="ECO:0008006" key="4">
    <source>
        <dbReference type="Google" id="ProtNLM"/>
    </source>
</evidence>
<evidence type="ECO:0000313" key="3">
    <source>
        <dbReference type="EMBL" id="SUZ91539.1"/>
    </source>
</evidence>
<dbReference type="InterPro" id="IPR036663">
    <property type="entry name" value="Fumarylacetoacetase_C_sf"/>
</dbReference>